<proteinExistence type="inferred from homology"/>
<dbReference type="Proteomes" id="UP000199537">
    <property type="component" value="Unassembled WGS sequence"/>
</dbReference>
<sequence>MFAKSHSSTHRSAPCSEVNLIASGTLIRGHITSAGDIRIDGKLDGTLTTDARVVVGKEGEIHGDIVCKSADIMGRVKGTIRVEDLLSLKETAVVEGDIYTHRLEMAPSAVFNGQCKMEATSVRTQVPDLTDEEPEITVAHAERATA</sequence>
<evidence type="ECO:0000313" key="2">
    <source>
        <dbReference type="EMBL" id="SFV33242.1"/>
    </source>
</evidence>
<dbReference type="EMBL" id="FPCJ01000001">
    <property type="protein sequence ID" value="SFV33242.1"/>
    <property type="molecule type" value="Genomic_DNA"/>
</dbReference>
<dbReference type="Pfam" id="PF04519">
    <property type="entry name" value="Bactofilin"/>
    <property type="match status" value="1"/>
</dbReference>
<accession>A0A1I7NEZ0</accession>
<dbReference type="PANTHER" id="PTHR35024:SF4">
    <property type="entry name" value="POLYMER-FORMING CYTOSKELETAL PROTEIN"/>
    <property type="match status" value="1"/>
</dbReference>
<dbReference type="PANTHER" id="PTHR35024">
    <property type="entry name" value="HYPOTHETICAL CYTOSOLIC PROTEIN"/>
    <property type="match status" value="1"/>
</dbReference>
<gene>
    <name evidence="2" type="ORF">SAMN05660895_1604</name>
</gene>
<dbReference type="STRING" id="1393122.SAMN05660895_1604"/>
<reference evidence="3" key="1">
    <citation type="submission" date="2016-10" db="EMBL/GenBank/DDBJ databases">
        <authorList>
            <person name="Varghese N."/>
            <person name="Submissions S."/>
        </authorList>
    </citation>
    <scope>NUCLEOTIDE SEQUENCE [LARGE SCALE GENOMIC DNA]</scope>
    <source>
        <strain evidence="3">DSM 14807</strain>
    </source>
</reference>
<comment type="similarity">
    <text evidence="1">Belongs to the bactofilin family.</text>
</comment>
<name>A0A1I7NEZ0_9BACT</name>
<dbReference type="OrthoDB" id="5432602at2"/>
<dbReference type="AlphaFoldDB" id="A0A1I7NEZ0"/>
<dbReference type="InterPro" id="IPR007607">
    <property type="entry name" value="BacA/B"/>
</dbReference>
<protein>
    <submittedName>
        <fullName evidence="2">Protein CcmA, bactofilin family</fullName>
    </submittedName>
</protein>
<evidence type="ECO:0000313" key="3">
    <source>
        <dbReference type="Proteomes" id="UP000199537"/>
    </source>
</evidence>
<organism evidence="2 3">
    <name type="scientific">Thermoflavifilum thermophilum</name>
    <dbReference type="NCBI Taxonomy" id="1393122"/>
    <lineage>
        <taxon>Bacteria</taxon>
        <taxon>Pseudomonadati</taxon>
        <taxon>Bacteroidota</taxon>
        <taxon>Chitinophagia</taxon>
        <taxon>Chitinophagales</taxon>
        <taxon>Chitinophagaceae</taxon>
        <taxon>Thermoflavifilum</taxon>
    </lineage>
</organism>
<evidence type="ECO:0000256" key="1">
    <source>
        <dbReference type="ARBA" id="ARBA00044755"/>
    </source>
</evidence>
<keyword evidence="3" id="KW-1185">Reference proteome</keyword>
<dbReference type="RefSeq" id="WP_092459633.1">
    <property type="nucleotide sequence ID" value="NZ_FPCJ01000001.1"/>
</dbReference>